<proteinExistence type="inferred from homology"/>
<dbReference type="CDD" id="cd03224">
    <property type="entry name" value="ABC_TM1139_LivF_branched"/>
    <property type="match status" value="1"/>
</dbReference>
<dbReference type="PROSITE" id="PS50893">
    <property type="entry name" value="ABC_TRANSPORTER_2"/>
    <property type="match status" value="1"/>
</dbReference>
<dbReference type="PANTHER" id="PTHR43820">
    <property type="entry name" value="HIGH-AFFINITY BRANCHED-CHAIN AMINO ACID TRANSPORT ATP-BINDING PROTEIN LIVF"/>
    <property type="match status" value="1"/>
</dbReference>
<sequence>MERGMSELLRIDELSAGYGEAVVLHGVSLALGEGQTLALLGRNGTGKTTLINTLAGATRQHGGSIALGGAALHRLSSHQRAAAGIGWVPQERNIFKSLSVHENLTAVARPGPWTPQRVYEMFPRLAERQRNLGTQLSGGEQQMLAVGRALVLNPRLLLLDEPLEGLAPIIVEELLRAIRRITQDEGLAAIIVEQHPQAILAISDEAVVLDHGTVVHADRAAALRAQPEVLERLLGVSR</sequence>
<feature type="domain" description="ABC transporter" evidence="7">
    <location>
        <begin position="9"/>
        <end position="236"/>
    </location>
</feature>
<organism evidence="8 9">
    <name type="scientific">Variovorax defluvii</name>
    <dbReference type="NCBI Taxonomy" id="913761"/>
    <lineage>
        <taxon>Bacteria</taxon>
        <taxon>Pseudomonadati</taxon>
        <taxon>Pseudomonadota</taxon>
        <taxon>Betaproteobacteria</taxon>
        <taxon>Burkholderiales</taxon>
        <taxon>Comamonadaceae</taxon>
        <taxon>Variovorax</taxon>
    </lineage>
</organism>
<dbReference type="InterPro" id="IPR003439">
    <property type="entry name" value="ABC_transporter-like_ATP-bd"/>
</dbReference>
<dbReference type="EMBL" id="BAABGJ010000080">
    <property type="protein sequence ID" value="GAA4355225.1"/>
    <property type="molecule type" value="Genomic_DNA"/>
</dbReference>
<keyword evidence="3" id="KW-0472">Membrane</keyword>
<dbReference type="InterPro" id="IPR017871">
    <property type="entry name" value="ABC_transporter-like_CS"/>
</dbReference>
<dbReference type="SUPFAM" id="SSF52540">
    <property type="entry name" value="P-loop containing nucleoside triphosphate hydrolases"/>
    <property type="match status" value="1"/>
</dbReference>
<dbReference type="PANTHER" id="PTHR43820:SF2">
    <property type="entry name" value="ABC TRANSPORTER ATP-BINDING PROTEIN"/>
    <property type="match status" value="1"/>
</dbReference>
<dbReference type="Pfam" id="PF00005">
    <property type="entry name" value="ABC_tran"/>
    <property type="match status" value="1"/>
</dbReference>
<dbReference type="InterPro" id="IPR027417">
    <property type="entry name" value="P-loop_NTPase"/>
</dbReference>
<evidence type="ECO:0000313" key="9">
    <source>
        <dbReference type="Proteomes" id="UP001500975"/>
    </source>
</evidence>
<reference evidence="9" key="1">
    <citation type="journal article" date="2019" name="Int. J. Syst. Evol. Microbiol.">
        <title>The Global Catalogue of Microorganisms (GCM) 10K type strain sequencing project: providing services to taxonomists for standard genome sequencing and annotation.</title>
        <authorList>
            <consortium name="The Broad Institute Genomics Platform"/>
            <consortium name="The Broad Institute Genome Sequencing Center for Infectious Disease"/>
            <person name="Wu L."/>
            <person name="Ma J."/>
        </authorList>
    </citation>
    <scope>NUCLEOTIDE SEQUENCE [LARGE SCALE GENOMIC DNA]</scope>
    <source>
        <strain evidence="9">JCM 17804</strain>
    </source>
</reference>
<protein>
    <submittedName>
        <fullName evidence="8">ABC transporter ATP-binding protein</fullName>
    </submittedName>
</protein>
<evidence type="ECO:0000256" key="5">
    <source>
        <dbReference type="ARBA" id="ARBA00022840"/>
    </source>
</evidence>
<name>A0ABP8IB87_9BURK</name>
<keyword evidence="3" id="KW-1003">Cell membrane</keyword>
<evidence type="ECO:0000256" key="1">
    <source>
        <dbReference type="ARBA" id="ARBA00005417"/>
    </source>
</evidence>
<keyword evidence="5 8" id="KW-0067">ATP-binding</keyword>
<comment type="similarity">
    <text evidence="1">Belongs to the ABC transporter superfamily.</text>
</comment>
<evidence type="ECO:0000313" key="8">
    <source>
        <dbReference type="EMBL" id="GAA4355225.1"/>
    </source>
</evidence>
<dbReference type="SMART" id="SM00382">
    <property type="entry name" value="AAA"/>
    <property type="match status" value="1"/>
</dbReference>
<dbReference type="Proteomes" id="UP001500975">
    <property type="component" value="Unassembled WGS sequence"/>
</dbReference>
<evidence type="ECO:0000259" key="7">
    <source>
        <dbReference type="PROSITE" id="PS50893"/>
    </source>
</evidence>
<evidence type="ECO:0000256" key="3">
    <source>
        <dbReference type="ARBA" id="ARBA00022475"/>
    </source>
</evidence>
<dbReference type="InterPro" id="IPR052156">
    <property type="entry name" value="BCAA_Transport_ATP-bd_LivF"/>
</dbReference>
<evidence type="ECO:0000256" key="2">
    <source>
        <dbReference type="ARBA" id="ARBA00022448"/>
    </source>
</evidence>
<dbReference type="GO" id="GO:0005524">
    <property type="term" value="F:ATP binding"/>
    <property type="evidence" value="ECO:0007669"/>
    <property type="project" value="UniProtKB-KW"/>
</dbReference>
<keyword evidence="4" id="KW-0547">Nucleotide-binding</keyword>
<comment type="caution">
    <text evidence="8">The sequence shown here is derived from an EMBL/GenBank/DDBJ whole genome shotgun (WGS) entry which is preliminary data.</text>
</comment>
<dbReference type="PROSITE" id="PS00211">
    <property type="entry name" value="ABC_TRANSPORTER_1"/>
    <property type="match status" value="1"/>
</dbReference>
<gene>
    <name evidence="8" type="ORF">GCM10023165_47150</name>
</gene>
<dbReference type="InterPro" id="IPR003593">
    <property type="entry name" value="AAA+_ATPase"/>
</dbReference>
<keyword evidence="2" id="KW-0813">Transport</keyword>
<accession>A0ABP8IB87</accession>
<evidence type="ECO:0000256" key="6">
    <source>
        <dbReference type="ARBA" id="ARBA00022970"/>
    </source>
</evidence>
<keyword evidence="6" id="KW-0029">Amino-acid transport</keyword>
<keyword evidence="9" id="KW-1185">Reference proteome</keyword>
<dbReference type="Gene3D" id="3.40.50.300">
    <property type="entry name" value="P-loop containing nucleotide triphosphate hydrolases"/>
    <property type="match status" value="1"/>
</dbReference>
<evidence type="ECO:0000256" key="4">
    <source>
        <dbReference type="ARBA" id="ARBA00022741"/>
    </source>
</evidence>